<evidence type="ECO:0000256" key="1">
    <source>
        <dbReference type="ARBA" id="ARBA00023268"/>
    </source>
</evidence>
<dbReference type="PANTHER" id="PTHR37984">
    <property type="entry name" value="PROTEIN CBG26694"/>
    <property type="match status" value="1"/>
</dbReference>
<dbReference type="PANTHER" id="PTHR37984:SF5">
    <property type="entry name" value="PROTEIN NYNRIN-LIKE"/>
    <property type="match status" value="1"/>
</dbReference>
<dbReference type="EMBL" id="MJFZ01001137">
    <property type="protein sequence ID" value="RAW23084.1"/>
    <property type="molecule type" value="Genomic_DNA"/>
</dbReference>
<comment type="caution">
    <text evidence="3">The sequence shown here is derived from an EMBL/GenBank/DDBJ whole genome shotgun (WGS) entry which is preliminary data.</text>
</comment>
<evidence type="ECO:0000259" key="2">
    <source>
        <dbReference type="Pfam" id="PF17919"/>
    </source>
</evidence>
<evidence type="ECO:0000313" key="3">
    <source>
        <dbReference type="EMBL" id="RAW23084.1"/>
    </source>
</evidence>
<dbReference type="AlphaFoldDB" id="A0A329REW8"/>
<dbReference type="SUPFAM" id="SSF56672">
    <property type="entry name" value="DNA/RNA polymerases"/>
    <property type="match status" value="1"/>
</dbReference>
<sequence length="245" mass="28227">MFALLKKKHKRNTKIHFNYEQLKNFMELKKRLCNPSVLHLPDFSHPMHLRTDASKFAPEDEISGAQLSDAAARALSHRSCPSRPFSSTAWTNPRLSKPITKSLEGLFTQKMANRRLARWYDILTEYQPMFLYPPGAKKGIADALSRRRDLQPETKFFHDLSVTSFNDTSFSLAISEVTIDTDLITNIKKAYVKDRDAHAFFYCNQATNRELECESHIQAPQEVPLLSHSQWIALVSIFIRRRTAS</sequence>
<name>A0A329REW8_9STRA</name>
<dbReference type="InterPro" id="IPR041577">
    <property type="entry name" value="RT_RNaseH_2"/>
</dbReference>
<proteinExistence type="predicted"/>
<feature type="domain" description="Reverse transcriptase/retrotransposon-derived protein RNase H-like" evidence="2">
    <location>
        <begin position="19"/>
        <end position="57"/>
    </location>
</feature>
<reference evidence="3 4" key="1">
    <citation type="submission" date="2018-01" db="EMBL/GenBank/DDBJ databases">
        <title>Draft genome of the strawberry crown rot pathogen Phytophthora cactorum.</title>
        <authorList>
            <person name="Armitage A.D."/>
            <person name="Lysoe E."/>
            <person name="Nellist C.F."/>
            <person name="Harrison R.J."/>
            <person name="Brurberg M.B."/>
        </authorList>
    </citation>
    <scope>NUCLEOTIDE SEQUENCE [LARGE SCALE GENOMIC DNA]</scope>
    <source>
        <strain evidence="3 4">10300</strain>
    </source>
</reference>
<gene>
    <name evidence="3" type="ORF">PC110_g20482</name>
</gene>
<dbReference type="InterPro" id="IPR050951">
    <property type="entry name" value="Retrovirus_Pol_polyprotein"/>
</dbReference>
<organism evidence="3 4">
    <name type="scientific">Phytophthora cactorum</name>
    <dbReference type="NCBI Taxonomy" id="29920"/>
    <lineage>
        <taxon>Eukaryota</taxon>
        <taxon>Sar</taxon>
        <taxon>Stramenopiles</taxon>
        <taxon>Oomycota</taxon>
        <taxon>Peronosporomycetes</taxon>
        <taxon>Peronosporales</taxon>
        <taxon>Peronosporaceae</taxon>
        <taxon>Phytophthora</taxon>
    </lineage>
</organism>
<accession>A0A329REW8</accession>
<dbReference type="GO" id="GO:0003824">
    <property type="term" value="F:catalytic activity"/>
    <property type="evidence" value="ECO:0007669"/>
    <property type="project" value="UniProtKB-KW"/>
</dbReference>
<dbReference type="Proteomes" id="UP000251314">
    <property type="component" value="Unassembled WGS sequence"/>
</dbReference>
<dbReference type="VEuPathDB" id="FungiDB:PC110_g20482"/>
<keyword evidence="4" id="KW-1185">Reference proteome</keyword>
<keyword evidence="1" id="KW-0511">Multifunctional enzyme</keyword>
<dbReference type="Pfam" id="PF17919">
    <property type="entry name" value="RT_RNaseH_2"/>
    <property type="match status" value="1"/>
</dbReference>
<protein>
    <recommendedName>
        <fullName evidence="2">Reverse transcriptase/retrotransposon-derived protein RNase H-like domain-containing protein</fullName>
    </recommendedName>
</protein>
<dbReference type="STRING" id="29920.A0A329REW8"/>
<dbReference type="InterPro" id="IPR043502">
    <property type="entry name" value="DNA/RNA_pol_sf"/>
</dbReference>
<evidence type="ECO:0000313" key="4">
    <source>
        <dbReference type="Proteomes" id="UP000251314"/>
    </source>
</evidence>